<evidence type="ECO:0000313" key="2">
    <source>
        <dbReference type="Proteomes" id="UP000585050"/>
    </source>
</evidence>
<comment type="caution">
    <text evidence="1">The sequence shown here is derived from an EMBL/GenBank/DDBJ whole genome shotgun (WGS) entry which is preliminary data.</text>
</comment>
<dbReference type="EMBL" id="JABAIL010000002">
    <property type="protein sequence ID" value="NLR90729.1"/>
    <property type="molecule type" value="Genomic_DNA"/>
</dbReference>
<dbReference type="RefSeq" id="WP_168881446.1">
    <property type="nucleotide sequence ID" value="NZ_JABAIL010000002.1"/>
</dbReference>
<reference evidence="1 2" key="1">
    <citation type="submission" date="2020-04" db="EMBL/GenBank/DDBJ databases">
        <title>Flammeovirga sp. SR4, a novel species isolated from seawater.</title>
        <authorList>
            <person name="Wang X."/>
        </authorList>
    </citation>
    <scope>NUCLEOTIDE SEQUENCE [LARGE SCALE GENOMIC DNA]</scope>
    <source>
        <strain evidence="1 2">SR4</strain>
    </source>
</reference>
<proteinExistence type="predicted"/>
<dbReference type="Proteomes" id="UP000585050">
    <property type="component" value="Unassembled WGS sequence"/>
</dbReference>
<evidence type="ECO:0000313" key="1">
    <source>
        <dbReference type="EMBL" id="NLR90729.1"/>
    </source>
</evidence>
<keyword evidence="2" id="KW-1185">Reference proteome</keyword>
<sequence length="87" mass="9776">MRRNFTAAGESLETLLADTEKQCNYFKPKVSSSKLEIAILTPPTKSPLGALEVAQVMEMVTKFFPEAEMDFEFADCQGMDYCVEVAW</sequence>
<accession>A0A7X8SI79</accession>
<gene>
    <name evidence="1" type="ORF">HGP29_05910</name>
</gene>
<dbReference type="AlphaFoldDB" id="A0A7X8SI79"/>
<organism evidence="1 2">
    <name type="scientific">Flammeovirga agarivorans</name>
    <dbReference type="NCBI Taxonomy" id="2726742"/>
    <lineage>
        <taxon>Bacteria</taxon>
        <taxon>Pseudomonadati</taxon>
        <taxon>Bacteroidota</taxon>
        <taxon>Cytophagia</taxon>
        <taxon>Cytophagales</taxon>
        <taxon>Flammeovirgaceae</taxon>
        <taxon>Flammeovirga</taxon>
    </lineage>
</organism>
<name>A0A7X8SI79_9BACT</name>
<protein>
    <submittedName>
        <fullName evidence="1">Uncharacterized protein</fullName>
    </submittedName>
</protein>